<comment type="caution">
    <text evidence="2">The sequence shown here is derived from an EMBL/GenBank/DDBJ whole genome shotgun (WGS) entry which is preliminary data.</text>
</comment>
<feature type="region of interest" description="Disordered" evidence="1">
    <location>
        <begin position="741"/>
        <end position="816"/>
    </location>
</feature>
<dbReference type="GO" id="GO:0003677">
    <property type="term" value="F:DNA binding"/>
    <property type="evidence" value="ECO:0007669"/>
    <property type="project" value="TreeGrafter"/>
</dbReference>
<dbReference type="Pfam" id="PF09729">
    <property type="entry name" value="Gti1_Pac2"/>
    <property type="match status" value="1"/>
</dbReference>
<feature type="compositionally biased region" description="Basic and acidic residues" evidence="1">
    <location>
        <begin position="119"/>
        <end position="133"/>
    </location>
</feature>
<dbReference type="InterPro" id="IPR018608">
    <property type="entry name" value="Gti1/Pac2"/>
</dbReference>
<feature type="compositionally biased region" description="Basic and acidic residues" evidence="1">
    <location>
        <begin position="385"/>
        <end position="401"/>
    </location>
</feature>
<name>A0A8H6X5B5_9AGAR</name>
<dbReference type="PANTHER" id="PTHR28027">
    <property type="entry name" value="TRANSCRIPTIONAL REGULATOR MIT1"/>
    <property type="match status" value="1"/>
</dbReference>
<keyword evidence="3" id="KW-1185">Reference proteome</keyword>
<gene>
    <name evidence="2" type="ORF">MVEN_02291500</name>
</gene>
<feature type="compositionally biased region" description="Pro residues" evidence="1">
    <location>
        <begin position="606"/>
        <end position="619"/>
    </location>
</feature>
<feature type="compositionally biased region" description="Low complexity" evidence="1">
    <location>
        <begin position="516"/>
        <end position="525"/>
    </location>
</feature>
<accession>A0A8H6X5B5</accession>
<organism evidence="2 3">
    <name type="scientific">Mycena venus</name>
    <dbReference type="NCBI Taxonomy" id="2733690"/>
    <lineage>
        <taxon>Eukaryota</taxon>
        <taxon>Fungi</taxon>
        <taxon>Dikarya</taxon>
        <taxon>Basidiomycota</taxon>
        <taxon>Agaricomycotina</taxon>
        <taxon>Agaricomycetes</taxon>
        <taxon>Agaricomycetidae</taxon>
        <taxon>Agaricales</taxon>
        <taxon>Marasmiineae</taxon>
        <taxon>Mycenaceae</taxon>
        <taxon>Mycena</taxon>
    </lineage>
</organism>
<evidence type="ECO:0000256" key="1">
    <source>
        <dbReference type="SAM" id="MobiDB-lite"/>
    </source>
</evidence>
<protein>
    <submittedName>
        <fullName evidence="2">Uncharacterized protein</fullName>
    </submittedName>
</protein>
<feature type="compositionally biased region" description="Low complexity" evidence="1">
    <location>
        <begin position="746"/>
        <end position="758"/>
    </location>
</feature>
<dbReference type="Proteomes" id="UP000620124">
    <property type="component" value="Unassembled WGS sequence"/>
</dbReference>
<feature type="compositionally biased region" description="Polar residues" evidence="1">
    <location>
        <begin position="478"/>
        <end position="515"/>
    </location>
</feature>
<feature type="compositionally biased region" description="Low complexity" evidence="1">
    <location>
        <begin position="639"/>
        <end position="670"/>
    </location>
</feature>
<feature type="compositionally biased region" description="Acidic residues" evidence="1">
    <location>
        <begin position="365"/>
        <end position="384"/>
    </location>
</feature>
<sequence length="816" mass="86349">MAPQGLHPPWSGWIETTGDALLILEAAQRGLIPRVTRRLVDTERKMITSGSVFVFNEDESGIKRWTDGFFWSPSRILGNFLLYRETDKKGAGHGRRKKGAAGGDEDEEGAGGGGGESLSRPRSETKHTIDRHRERTLVGSLTNSYKFKADGLMKKTFSLTIAGVAQHLISYYKVSDVESGRLRAPSSLPELASLDISPTLLERGNFRCPPKTEVGFCFLRFVHLRVPRGRHRFCHSRLCGWFCVTLPAYLHPRPAPVYSQNTYENTYECSLVYGYEDTHVVSAFAYHTNVHGWTLLFPRPRSLSIAIGIDGVPRYRGEADEVLAAGLDLGLGVGVGGGRRLGPAPAPAARSSRLGNGSRASGATEDTDTDADADADGDETEDDYEERKEEQKQGPGEDVKVWARERVEDVKMKGKSVGRELAVGFSTLAAPAGPSRLGSKSASTSPIGADFPPTDPAPQPLKAKRTSPHMQTGVLASANRTLASAQSALGSTTPRTSTSPALSRARASTSPTLTKAPSTPALTSTPLPPPPSSYASTPPAGQYAPDFARGDEAPRTRAGGGWPAGEARKVGDDLTSGAGTNTGHGADAGTWTRPTASPLAPAAGPKRPPQYTHPPPLPPQQQQARTAPVHLHPLPAYPPASSSSSSLAAAAAAYSQQFAQGAGQKQQQQTGTGGPGVLVSRQGTTGGVPRQEGSSQAVPGGQTGQLGAGQPMGPLQPGQAPYHPYAYPWYYASLSSAWHPYAGTLASGSGQQAQPGSSSHHRQALHTQPRVSQARYEEGDANADIGDEPESEEGVDEAEDDDGGEDEEMEDEGDGG</sequence>
<reference evidence="2" key="1">
    <citation type="submission" date="2020-05" db="EMBL/GenBank/DDBJ databases">
        <title>Mycena genomes resolve the evolution of fungal bioluminescence.</title>
        <authorList>
            <person name="Tsai I.J."/>
        </authorList>
    </citation>
    <scope>NUCLEOTIDE SEQUENCE</scope>
    <source>
        <strain evidence="2">CCC161011</strain>
    </source>
</reference>
<feature type="region of interest" description="Disordered" evidence="1">
    <location>
        <begin position="427"/>
        <end position="724"/>
    </location>
</feature>
<dbReference type="EMBL" id="JACAZI010000026">
    <property type="protein sequence ID" value="KAF7334613.1"/>
    <property type="molecule type" value="Genomic_DNA"/>
</dbReference>
<evidence type="ECO:0000313" key="3">
    <source>
        <dbReference type="Proteomes" id="UP000620124"/>
    </source>
</evidence>
<evidence type="ECO:0000313" key="2">
    <source>
        <dbReference type="EMBL" id="KAF7334613.1"/>
    </source>
</evidence>
<feature type="compositionally biased region" description="Acidic residues" evidence="1">
    <location>
        <begin position="779"/>
        <end position="816"/>
    </location>
</feature>
<feature type="region of interest" description="Disordered" evidence="1">
    <location>
        <begin position="90"/>
        <end position="133"/>
    </location>
</feature>
<proteinExistence type="predicted"/>
<dbReference type="OrthoDB" id="5572844at2759"/>
<dbReference type="PANTHER" id="PTHR28027:SF2">
    <property type="entry name" value="TRANSCRIPTIONAL REGULATOR MIT1"/>
    <property type="match status" value="1"/>
</dbReference>
<feature type="region of interest" description="Disordered" evidence="1">
    <location>
        <begin position="342"/>
        <end position="401"/>
    </location>
</feature>
<feature type="compositionally biased region" description="Low complexity" evidence="1">
    <location>
        <begin position="342"/>
        <end position="355"/>
    </location>
</feature>
<dbReference type="AlphaFoldDB" id="A0A8H6X5B5"/>